<feature type="compositionally biased region" description="Polar residues" evidence="1">
    <location>
        <begin position="1163"/>
        <end position="1172"/>
    </location>
</feature>
<evidence type="ECO:0000259" key="2">
    <source>
        <dbReference type="Pfam" id="PF11223"/>
    </source>
</evidence>
<feature type="compositionally biased region" description="Basic and acidic residues" evidence="1">
    <location>
        <begin position="1072"/>
        <end position="1082"/>
    </location>
</feature>
<feature type="compositionally biased region" description="Low complexity" evidence="1">
    <location>
        <begin position="110"/>
        <end position="123"/>
    </location>
</feature>
<feature type="compositionally biased region" description="Basic and acidic residues" evidence="1">
    <location>
        <begin position="84"/>
        <end position="107"/>
    </location>
</feature>
<feature type="compositionally biased region" description="Basic residues" evidence="1">
    <location>
        <begin position="721"/>
        <end position="731"/>
    </location>
</feature>
<dbReference type="FunCoup" id="C5DM13">
    <property type="interactions" value="45"/>
</dbReference>
<feature type="region of interest" description="Disordered" evidence="1">
    <location>
        <begin position="558"/>
        <end position="593"/>
    </location>
</feature>
<dbReference type="HOGENOM" id="CLU_251351_0_0_1"/>
<gene>
    <name evidence="3" type="ordered locus">KLTH0G05126g</name>
</gene>
<feature type="compositionally biased region" description="Basic residues" evidence="1">
    <location>
        <begin position="580"/>
        <end position="592"/>
    </location>
</feature>
<feature type="compositionally biased region" description="Basic residues" evidence="1">
    <location>
        <begin position="901"/>
        <end position="912"/>
    </location>
</feature>
<feature type="compositionally biased region" description="Basic and acidic residues" evidence="1">
    <location>
        <begin position="1184"/>
        <end position="1194"/>
    </location>
</feature>
<feature type="domain" description="DUF3020" evidence="2">
    <location>
        <begin position="1335"/>
        <end position="1382"/>
    </location>
</feature>
<feature type="region of interest" description="Disordered" evidence="1">
    <location>
        <begin position="878"/>
        <end position="915"/>
    </location>
</feature>
<protein>
    <submittedName>
        <fullName evidence="3">KLTH0G05126p</fullName>
    </submittedName>
</protein>
<feature type="compositionally biased region" description="Basic and acidic residues" evidence="1">
    <location>
        <begin position="184"/>
        <end position="193"/>
    </location>
</feature>
<evidence type="ECO:0000313" key="3">
    <source>
        <dbReference type="EMBL" id="CAR24824.1"/>
    </source>
</evidence>
<dbReference type="EMBL" id="CU928171">
    <property type="protein sequence ID" value="CAR24824.1"/>
    <property type="molecule type" value="Genomic_DNA"/>
</dbReference>
<proteinExistence type="predicted"/>
<feature type="compositionally biased region" description="Low complexity" evidence="1">
    <location>
        <begin position="298"/>
        <end position="309"/>
    </location>
</feature>
<reference evidence="3 4" key="1">
    <citation type="journal article" date="2009" name="Genome Res.">
        <title>Comparative genomics of protoploid Saccharomycetaceae.</title>
        <authorList>
            <consortium name="The Genolevures Consortium"/>
            <person name="Souciet J.-L."/>
            <person name="Dujon B."/>
            <person name="Gaillardin C."/>
            <person name="Johnston M."/>
            <person name="Baret P.V."/>
            <person name="Cliften P."/>
            <person name="Sherman D.J."/>
            <person name="Weissenbach J."/>
            <person name="Westhof E."/>
            <person name="Wincker P."/>
            <person name="Jubin C."/>
            <person name="Poulain J."/>
            <person name="Barbe V."/>
            <person name="Segurens B."/>
            <person name="Artiguenave F."/>
            <person name="Anthouard V."/>
            <person name="Vacherie B."/>
            <person name="Val M.-E."/>
            <person name="Fulton R.S."/>
            <person name="Minx P."/>
            <person name="Wilson R."/>
            <person name="Durrens P."/>
            <person name="Jean G."/>
            <person name="Marck C."/>
            <person name="Martin T."/>
            <person name="Nikolski M."/>
            <person name="Rolland T."/>
            <person name="Seret M.-L."/>
            <person name="Casaregola S."/>
            <person name="Despons L."/>
            <person name="Fairhead C."/>
            <person name="Fischer G."/>
            <person name="Lafontaine I."/>
            <person name="Leh V."/>
            <person name="Lemaire M."/>
            <person name="de Montigny J."/>
            <person name="Neuveglise C."/>
            <person name="Thierry A."/>
            <person name="Blanc-Lenfle I."/>
            <person name="Bleykasten C."/>
            <person name="Diffels J."/>
            <person name="Fritsch E."/>
            <person name="Frangeul L."/>
            <person name="Goeffon A."/>
            <person name="Jauniaux N."/>
            <person name="Kachouri-Lafond R."/>
            <person name="Payen C."/>
            <person name="Potier S."/>
            <person name="Pribylova L."/>
            <person name="Ozanne C."/>
            <person name="Richard G.-F."/>
            <person name="Sacerdot C."/>
            <person name="Straub M.-L."/>
            <person name="Talla E."/>
        </authorList>
    </citation>
    <scope>NUCLEOTIDE SEQUENCE [LARGE SCALE GENOMIC DNA]</scope>
    <source>
        <strain evidence="4">ATCC 56472 / CBS 6340 / NRRL Y-8284</strain>
    </source>
</reference>
<evidence type="ECO:0000313" key="4">
    <source>
        <dbReference type="Proteomes" id="UP000002036"/>
    </source>
</evidence>
<accession>C5DM13</accession>
<dbReference type="InParanoid" id="C5DM13"/>
<evidence type="ECO:0000256" key="1">
    <source>
        <dbReference type="SAM" id="MobiDB-lite"/>
    </source>
</evidence>
<feature type="compositionally biased region" description="Polar residues" evidence="1">
    <location>
        <begin position="631"/>
        <end position="642"/>
    </location>
</feature>
<feature type="compositionally biased region" description="Basic and acidic residues" evidence="1">
    <location>
        <begin position="348"/>
        <end position="371"/>
    </location>
</feature>
<feature type="compositionally biased region" description="Acidic residues" evidence="1">
    <location>
        <begin position="34"/>
        <end position="43"/>
    </location>
</feature>
<feature type="compositionally biased region" description="Polar residues" evidence="1">
    <location>
        <begin position="1046"/>
        <end position="1068"/>
    </location>
</feature>
<dbReference type="Proteomes" id="UP000002036">
    <property type="component" value="Chromosome G"/>
</dbReference>
<feature type="compositionally biased region" description="Low complexity" evidence="1">
    <location>
        <begin position="267"/>
        <end position="276"/>
    </location>
</feature>
<dbReference type="KEGG" id="lth:KLTH0G05126g"/>
<dbReference type="OMA" id="KGPPYPA"/>
<name>C5DM13_LACTC</name>
<feature type="compositionally biased region" description="Polar residues" evidence="1">
    <location>
        <begin position="1025"/>
        <end position="1035"/>
    </location>
</feature>
<dbReference type="InterPro" id="IPR021386">
    <property type="entry name" value="SPP41_DUF3020"/>
</dbReference>
<sequence length="1545" mass="169562">MSEDQEELNLNELVGNLLAAHNEEAEAPQLEQGSLDELDEIPELPEQTGSQDAELGDDDLAAVVAQAIGGMEEPESQRSAEATTELHGDQIQELSEEKDQPQSKEEEWAQILQQGLLQESQQQHPDQLEESLNTGDGANENLDHEDEALRRAILDSLQALSVGENQGVPTKSHDEPKVKHKSKSKDTHKDKSKEKKSKKKDAKKPTKKKSSKKKKDSLKKNKEAPKSSSLTRQGGDDDILNFEDVIKGFMEQGAVEPADQETTNASGRRTAGTGDATDAETQAFVEATLRAFESELLSGTTSAPSTKTKSTQKKPLLAEDRSVVASTHGHKTTRIPSHNSSASSSKKKSSESSKKKKSSKGDSRRKEGYNEDDFSRALAEMVNQVVNTSISDVQPRVLTQPEGPLVPQGALPHTAVEPASDQQNTERTEAADAMGGAGDISMLNNSQLLQEHESFGADSTSNTFPPSGASAGTQVGNEVLDTALPEGGSISRNPDVDLVSLTEGLDLNQIMQNAMALAFQGQSGEQMNQSAVDDFNRQLGGINLSQLLDSSIGSTKAKKKAAKASKKKDATEKSSSKLQSPKKHSSKSKKHGVSNQELAAALEAGSFSIPGFTQGLPKTLLTAKPEKLASSKKSTSAPQVSERQWRKKFKAAATEAAAKARRQRMDRNKAQRSKMKEERRIARQDKQLKKKERQEKEEAERKELEIIVAKGPPYPPDLRLTKRGRPKKPFRRYTAEEMKKRASMPSLIDTESSKRVKKDRKKKERKPKKIPLSALRKIPLFNFIKKQMPLGLQSRLNDIDGTLARIPLGGSRELPSRENTHPLLSSALQNHLFNSLQNAVFDDKTAEREHEIETVETQKTIIHREKCSFHPPWAIPEHPPFVLPTARRKKRGEDVDGSLRKSSKDRKHRSKSKGANFVSGSKIIPASLFPIINTLKAAAMARAAAGATPEEASRHLGNMLRTARMTIAQTLANARGQGNRNYGSLKNFDDIKQMQEKDQALKKIPIFSLSSIKAIKDDSKKDSSQTAEPSTIPQNDDSKAVPAVNEVSSNTGEMQPETTSSPPKQVSSEAVADEKEVSEHDPTAAIGSRLTSPSDKEDQVSPPPKIGLRQNDEDHEAVKSQSSVDSDEKYLVGKNQAEEISQNAEPKKAESEGQGSAPKEVSSDLTKPQTGITLIKTETGVRLPPEEDGPRANSKEGLSQPDDELPAEIKSELTRAINDLIIPYPKVKKRYTKTPPVLNLEGLVPPGSIPLFKSENSDIRTIGGQRETTNTANIDTTTKRANPAKQPSVVETKYEFSLPTKNIRGEPLRAISILRRAKDYLTGEELTKLKKCITNERKRKWREANAKKNKNHDLRARLKKRANALFGEQDSTAKSEWCETEYTKRAVKVENESGEALAQGSSEPTTSVSDAEVLNMIASTFNKESVSRSIEKDINDEANLILADKKPTKKRTTAPTRKPIKIDAETTVPASDALHEGNNFRENNTKIAGEPNAGEPIDPIFMQMGKRGREEGHENDTNGAKRAKTKGCLGANILRRPAYINLENK</sequence>
<feature type="region of interest" description="Disordered" evidence="1">
    <location>
        <begin position="626"/>
        <end position="768"/>
    </location>
</feature>
<dbReference type="STRING" id="559295.C5DM13"/>
<dbReference type="eggNOG" id="ENOG502S97X">
    <property type="taxonomic scope" value="Eukaryota"/>
</dbReference>
<keyword evidence="4" id="KW-1185">Reference proteome</keyword>
<dbReference type="OrthoDB" id="5595797at2759"/>
<dbReference type="Pfam" id="PF11223">
    <property type="entry name" value="DUF3020"/>
    <property type="match status" value="1"/>
</dbReference>
<feature type="compositionally biased region" description="Basic residues" evidence="1">
    <location>
        <begin position="194"/>
        <end position="217"/>
    </location>
</feature>
<feature type="region of interest" description="Disordered" evidence="1">
    <location>
        <begin position="1016"/>
        <end position="1205"/>
    </location>
</feature>
<feature type="compositionally biased region" description="Basic residues" evidence="1">
    <location>
        <begin position="755"/>
        <end position="768"/>
    </location>
</feature>
<dbReference type="GeneID" id="8293527"/>
<feature type="compositionally biased region" description="Basic and acidic residues" evidence="1">
    <location>
        <begin position="663"/>
        <end position="705"/>
    </location>
</feature>
<feature type="region of interest" description="Disordered" evidence="1">
    <location>
        <begin position="19"/>
        <end position="371"/>
    </location>
</feature>
<dbReference type="RefSeq" id="XP_002555261.1">
    <property type="nucleotide sequence ID" value="XM_002555215.1"/>
</dbReference>
<organism evidence="3 4">
    <name type="scientific">Lachancea thermotolerans (strain ATCC 56472 / CBS 6340 / NRRL Y-8284)</name>
    <name type="common">Yeast</name>
    <name type="synonym">Kluyveromyces thermotolerans</name>
    <dbReference type="NCBI Taxonomy" id="559295"/>
    <lineage>
        <taxon>Eukaryota</taxon>
        <taxon>Fungi</taxon>
        <taxon>Dikarya</taxon>
        <taxon>Ascomycota</taxon>
        <taxon>Saccharomycotina</taxon>
        <taxon>Saccharomycetes</taxon>
        <taxon>Saccharomycetales</taxon>
        <taxon>Saccharomycetaceae</taxon>
        <taxon>Lachancea</taxon>
    </lineage>
</organism>